<sequence>MVLVHAAKSALQVKPRQSLRSLQSHVLALLLTLNPSTFRRLVLRVAVGGSIYALYIQAAELDHVYAHSVRLHEKAQQHGLAHWQLDVHENLPHVFSVFPSSMLPSAAVGLDAMAAFATKQYRQSLCETAALGS</sequence>
<dbReference type="EMBL" id="JAKCXM010000363">
    <property type="protein sequence ID" value="KAJ0395103.1"/>
    <property type="molecule type" value="Genomic_DNA"/>
</dbReference>
<proteinExistence type="predicted"/>
<evidence type="ECO:0000313" key="2">
    <source>
        <dbReference type="Proteomes" id="UP001209570"/>
    </source>
</evidence>
<keyword evidence="2" id="KW-1185">Reference proteome</keyword>
<dbReference type="InterPro" id="IPR029058">
    <property type="entry name" value="AB_hydrolase_fold"/>
</dbReference>
<gene>
    <name evidence="1" type="ORF">P43SY_004655</name>
</gene>
<protein>
    <recommendedName>
        <fullName evidence="3">Alpha/beta hydrolase fold-3 domain-containing protein</fullName>
    </recommendedName>
</protein>
<accession>A0AAD5LB75</accession>
<reference evidence="1" key="1">
    <citation type="submission" date="2021-12" db="EMBL/GenBank/DDBJ databases">
        <title>Prjna785345.</title>
        <authorList>
            <person name="Rujirawat T."/>
            <person name="Krajaejun T."/>
        </authorList>
    </citation>
    <scope>NUCLEOTIDE SEQUENCE</scope>
    <source>
        <strain evidence="1">Pi057C3</strain>
    </source>
</reference>
<evidence type="ECO:0000313" key="1">
    <source>
        <dbReference type="EMBL" id="KAJ0395103.1"/>
    </source>
</evidence>
<dbReference type="Proteomes" id="UP001209570">
    <property type="component" value="Unassembled WGS sequence"/>
</dbReference>
<dbReference type="Gene3D" id="3.40.50.1820">
    <property type="entry name" value="alpha/beta hydrolase"/>
    <property type="match status" value="1"/>
</dbReference>
<dbReference type="AlphaFoldDB" id="A0AAD5LB75"/>
<name>A0AAD5LB75_PYTIN</name>
<comment type="caution">
    <text evidence="1">The sequence shown here is derived from an EMBL/GenBank/DDBJ whole genome shotgun (WGS) entry which is preliminary data.</text>
</comment>
<organism evidence="1 2">
    <name type="scientific">Pythium insidiosum</name>
    <name type="common">Pythiosis disease agent</name>
    <dbReference type="NCBI Taxonomy" id="114742"/>
    <lineage>
        <taxon>Eukaryota</taxon>
        <taxon>Sar</taxon>
        <taxon>Stramenopiles</taxon>
        <taxon>Oomycota</taxon>
        <taxon>Peronosporomycetes</taxon>
        <taxon>Pythiales</taxon>
        <taxon>Pythiaceae</taxon>
        <taxon>Pythium</taxon>
    </lineage>
</organism>
<evidence type="ECO:0008006" key="3">
    <source>
        <dbReference type="Google" id="ProtNLM"/>
    </source>
</evidence>